<dbReference type="InterPro" id="IPR011711">
    <property type="entry name" value="GntR_C"/>
</dbReference>
<dbReference type="PANTHER" id="PTHR43537">
    <property type="entry name" value="TRANSCRIPTIONAL REGULATOR, GNTR FAMILY"/>
    <property type="match status" value="1"/>
</dbReference>
<evidence type="ECO:0000259" key="4">
    <source>
        <dbReference type="PROSITE" id="PS50949"/>
    </source>
</evidence>
<dbReference type="InterPro" id="IPR036390">
    <property type="entry name" value="WH_DNA-bd_sf"/>
</dbReference>
<dbReference type="EMBL" id="LAPT01000050">
    <property type="protein sequence ID" value="PXF31089.1"/>
    <property type="molecule type" value="Genomic_DNA"/>
</dbReference>
<accession>A0ABX5LWU5</accession>
<gene>
    <name evidence="5" type="ORF">WH50_11700</name>
</gene>
<evidence type="ECO:0000256" key="2">
    <source>
        <dbReference type="ARBA" id="ARBA00023125"/>
    </source>
</evidence>
<dbReference type="Gene3D" id="1.20.120.530">
    <property type="entry name" value="GntR ligand-binding domain-like"/>
    <property type="match status" value="1"/>
</dbReference>
<dbReference type="SUPFAM" id="SSF48008">
    <property type="entry name" value="GntR ligand-binding domain-like"/>
    <property type="match status" value="1"/>
</dbReference>
<dbReference type="Pfam" id="PF07729">
    <property type="entry name" value="FCD"/>
    <property type="match status" value="1"/>
</dbReference>
<dbReference type="SMART" id="SM00345">
    <property type="entry name" value="HTH_GNTR"/>
    <property type="match status" value="1"/>
</dbReference>
<evidence type="ECO:0000256" key="3">
    <source>
        <dbReference type="ARBA" id="ARBA00023163"/>
    </source>
</evidence>
<dbReference type="Proteomes" id="UP000248090">
    <property type="component" value="Unassembled WGS sequence"/>
</dbReference>
<dbReference type="Pfam" id="PF00392">
    <property type="entry name" value="GntR"/>
    <property type="match status" value="1"/>
</dbReference>
<keyword evidence="1" id="KW-0805">Transcription regulation</keyword>
<comment type="caution">
    <text evidence="5">The sequence shown here is derived from an EMBL/GenBank/DDBJ whole genome shotgun (WGS) entry which is preliminary data.</text>
</comment>
<reference evidence="5 6" key="1">
    <citation type="submission" date="2015-03" db="EMBL/GenBank/DDBJ databases">
        <authorList>
            <person name="Krishnan R."/>
            <person name="Midha S."/>
            <person name="Patil P.B."/>
            <person name="Rameshkumar N."/>
        </authorList>
    </citation>
    <scope>NUCLEOTIDE SEQUENCE [LARGE SCALE GENOMIC DNA]</scope>
    <source>
        <strain evidence="5 6">L1E11</strain>
    </source>
</reference>
<name>A0ABX5LWU5_9GAMM</name>
<dbReference type="PANTHER" id="PTHR43537:SF20">
    <property type="entry name" value="HTH-TYPE TRANSCRIPTIONAL REPRESSOR GLAR"/>
    <property type="match status" value="1"/>
</dbReference>
<dbReference type="Gene3D" id="1.10.10.10">
    <property type="entry name" value="Winged helix-like DNA-binding domain superfamily/Winged helix DNA-binding domain"/>
    <property type="match status" value="1"/>
</dbReference>
<sequence>MSTVIDKKLVGQATYDMLRDDIVTGKLKPGAKLKLNELRDRYDVSVNTLREVLMRLVSDGFVLFEDQKGFRVAPISPDELLELAELRISMELLGLRKSMQRVTMDWKSNLVSAHYRLSCMEKLMETDETQFVKEWERADRDFHMALVANSGSRQLIRYHSSVLELFMRYQVLALSKRPFRGHAAEEEHKVLLNMILEDKVDEACTLLEAHITRGTRQPEDIDYN</sequence>
<dbReference type="PROSITE" id="PS50949">
    <property type="entry name" value="HTH_GNTR"/>
    <property type="match status" value="1"/>
</dbReference>
<dbReference type="CDD" id="cd07377">
    <property type="entry name" value="WHTH_GntR"/>
    <property type="match status" value="1"/>
</dbReference>
<dbReference type="InterPro" id="IPR036388">
    <property type="entry name" value="WH-like_DNA-bd_sf"/>
</dbReference>
<evidence type="ECO:0000313" key="6">
    <source>
        <dbReference type="Proteomes" id="UP000248090"/>
    </source>
</evidence>
<keyword evidence="6" id="KW-1185">Reference proteome</keyword>
<keyword evidence="2" id="KW-0238">DNA-binding</keyword>
<dbReference type="SMART" id="SM00895">
    <property type="entry name" value="FCD"/>
    <property type="match status" value="1"/>
</dbReference>
<dbReference type="InterPro" id="IPR000524">
    <property type="entry name" value="Tscrpt_reg_HTH_GntR"/>
</dbReference>
<evidence type="ECO:0000256" key="1">
    <source>
        <dbReference type="ARBA" id="ARBA00023015"/>
    </source>
</evidence>
<organism evidence="5 6">
    <name type="scientific">Pokkaliibacter plantistimulans</name>
    <dbReference type="NCBI Taxonomy" id="1635171"/>
    <lineage>
        <taxon>Bacteria</taxon>
        <taxon>Pseudomonadati</taxon>
        <taxon>Pseudomonadota</taxon>
        <taxon>Gammaproteobacteria</taxon>
        <taxon>Oceanospirillales</taxon>
        <taxon>Balneatrichaceae</taxon>
        <taxon>Pokkaliibacter</taxon>
    </lineage>
</organism>
<proteinExistence type="predicted"/>
<keyword evidence="3" id="KW-0804">Transcription</keyword>
<dbReference type="RefSeq" id="WP_110187477.1">
    <property type="nucleotide sequence ID" value="NZ_CP177354.1"/>
</dbReference>
<dbReference type="InterPro" id="IPR008920">
    <property type="entry name" value="TF_FadR/GntR_C"/>
</dbReference>
<protein>
    <submittedName>
        <fullName evidence="5">GntR family transcriptional regulator</fullName>
    </submittedName>
</protein>
<evidence type="ECO:0000313" key="5">
    <source>
        <dbReference type="EMBL" id="PXF31089.1"/>
    </source>
</evidence>
<dbReference type="SUPFAM" id="SSF46785">
    <property type="entry name" value="Winged helix' DNA-binding domain"/>
    <property type="match status" value="1"/>
</dbReference>
<feature type="domain" description="HTH gntR-type" evidence="4">
    <location>
        <begin position="8"/>
        <end position="75"/>
    </location>
</feature>